<name>A0A5C1Q9U8_9SPIO</name>
<reference evidence="6 7" key="2">
    <citation type="submission" date="2019-09" db="EMBL/GenBank/DDBJ databases">
        <title>Complete Genome Sequence and Methylome Analysis of free living Spirochaetas.</title>
        <authorList>
            <person name="Leshcheva N."/>
            <person name="Mikheeva N."/>
        </authorList>
    </citation>
    <scope>NUCLEOTIDE SEQUENCE [LARGE SCALE GENOMIC DNA]</scope>
    <source>
        <strain evidence="6 7">P</strain>
    </source>
</reference>
<keyword evidence="7" id="KW-1185">Reference proteome</keyword>
<evidence type="ECO:0000259" key="5">
    <source>
        <dbReference type="Pfam" id="PF00496"/>
    </source>
</evidence>
<dbReference type="Gene3D" id="3.90.76.10">
    <property type="entry name" value="Dipeptide-binding Protein, Domain 1"/>
    <property type="match status" value="1"/>
</dbReference>
<proteinExistence type="inferred from homology"/>
<dbReference type="OrthoDB" id="9801912at2"/>
<dbReference type="Gene3D" id="3.10.105.10">
    <property type="entry name" value="Dipeptide-binding Protein, Domain 3"/>
    <property type="match status" value="1"/>
</dbReference>
<dbReference type="Pfam" id="PF00496">
    <property type="entry name" value="SBP_bac_5"/>
    <property type="match status" value="1"/>
</dbReference>
<evidence type="ECO:0000256" key="1">
    <source>
        <dbReference type="ARBA" id="ARBA00004196"/>
    </source>
</evidence>
<feature type="domain" description="Solute-binding protein family 5" evidence="5">
    <location>
        <begin position="66"/>
        <end position="430"/>
    </location>
</feature>
<dbReference type="InterPro" id="IPR030678">
    <property type="entry name" value="Peptide/Ni-bd"/>
</dbReference>
<dbReference type="GO" id="GO:1904680">
    <property type="term" value="F:peptide transmembrane transporter activity"/>
    <property type="evidence" value="ECO:0007669"/>
    <property type="project" value="TreeGrafter"/>
</dbReference>
<keyword evidence="4" id="KW-0732">Signal</keyword>
<protein>
    <submittedName>
        <fullName evidence="6">Peptide ABC transporter substrate-binding protein</fullName>
    </submittedName>
</protein>
<organism evidence="6 7">
    <name type="scientific">Thiospirochaeta perfilievii</name>
    <dbReference type="NCBI Taxonomy" id="252967"/>
    <lineage>
        <taxon>Bacteria</taxon>
        <taxon>Pseudomonadati</taxon>
        <taxon>Spirochaetota</taxon>
        <taxon>Spirochaetia</taxon>
        <taxon>Spirochaetales</taxon>
        <taxon>Spirochaetaceae</taxon>
        <taxon>Thiospirochaeta</taxon>
    </lineage>
</organism>
<dbReference type="EMBL" id="CP035807">
    <property type="protein sequence ID" value="QEN04825.1"/>
    <property type="molecule type" value="Genomic_DNA"/>
</dbReference>
<gene>
    <name evidence="6" type="ORF">EW093_08955</name>
</gene>
<sequence length="517" mass="59448">MIKKITIFLILLQMVFIINAQNNEFNIAVSSLDLTLNPFYTYTANEAQFLSGIYEGLVSYNPQDLTPEPALAESWRVSEDKKKYFFKIRKDLKFSNGESITSETFRDSFLKAINPDTQAEFASLLDIIKNAKDYRTGKNRDVESVGISTDGEDTLIFTLEKRAPYFTKILCHHTFTPIPTSLLNQKVWSIDQVVSSGPYLIKKNESQITLLKNPKYWDKENVYFDKINIKSYTSSTDATADYNRGDIDWLTDNAIDLNSVSDLETLKVNPLFATTFYYFNSSYKEYKSAKIRKAISLLIPWNKIREKQYIPANSLIPSLSNFPKNIINSEQNIEEALKILADEGYKNGKGLSDIILSIPKNTYSDSYISSVIKENIEKYSSIKVIIKETSYPDFFTINRSEEFTISTLSWIGDFADPLTFLEMWTSNSNLNDSNFRSIEFDELIENSSNLTQDERYEQLSQGEKLLLENSIVLPINHSPGINVIDTRYINGWYTNTLDIHPFKYLRVVDKHIIYGLI</sequence>
<evidence type="ECO:0000256" key="3">
    <source>
        <dbReference type="ARBA" id="ARBA00022448"/>
    </source>
</evidence>
<dbReference type="AlphaFoldDB" id="A0A5C1Q9U8"/>
<dbReference type="PIRSF" id="PIRSF002741">
    <property type="entry name" value="MppA"/>
    <property type="match status" value="1"/>
</dbReference>
<dbReference type="Proteomes" id="UP000323824">
    <property type="component" value="Chromosome"/>
</dbReference>
<comment type="subcellular location">
    <subcellularLocation>
        <location evidence="1">Cell envelope</location>
    </subcellularLocation>
</comment>
<dbReference type="KEGG" id="sper:EW093_08955"/>
<dbReference type="InterPro" id="IPR000914">
    <property type="entry name" value="SBP_5_dom"/>
</dbReference>
<evidence type="ECO:0000256" key="2">
    <source>
        <dbReference type="ARBA" id="ARBA00005695"/>
    </source>
</evidence>
<accession>A0A5C1Q9U8</accession>
<dbReference type="SUPFAM" id="SSF53850">
    <property type="entry name" value="Periplasmic binding protein-like II"/>
    <property type="match status" value="1"/>
</dbReference>
<dbReference type="CDD" id="cd08504">
    <property type="entry name" value="PBP2_OppA"/>
    <property type="match status" value="1"/>
</dbReference>
<dbReference type="GO" id="GO:0015833">
    <property type="term" value="P:peptide transport"/>
    <property type="evidence" value="ECO:0007669"/>
    <property type="project" value="TreeGrafter"/>
</dbReference>
<dbReference type="RefSeq" id="WP_149568065.1">
    <property type="nucleotide sequence ID" value="NZ_CP035807.1"/>
</dbReference>
<comment type="similarity">
    <text evidence="2">Belongs to the bacterial solute-binding protein 5 family.</text>
</comment>
<dbReference type="PANTHER" id="PTHR30290:SF10">
    <property type="entry name" value="PERIPLASMIC OLIGOPEPTIDE-BINDING PROTEIN-RELATED"/>
    <property type="match status" value="1"/>
</dbReference>
<evidence type="ECO:0000313" key="7">
    <source>
        <dbReference type="Proteomes" id="UP000323824"/>
    </source>
</evidence>
<reference evidence="6 7" key="1">
    <citation type="submission" date="2019-02" db="EMBL/GenBank/DDBJ databases">
        <authorList>
            <person name="Fomenkov A."/>
            <person name="Dubinina G."/>
            <person name="Grabovich M."/>
            <person name="Vincze T."/>
            <person name="Roberts R.J."/>
        </authorList>
    </citation>
    <scope>NUCLEOTIDE SEQUENCE [LARGE SCALE GENOMIC DNA]</scope>
    <source>
        <strain evidence="6 7">P</strain>
    </source>
</reference>
<dbReference type="GO" id="GO:0043190">
    <property type="term" value="C:ATP-binding cassette (ABC) transporter complex"/>
    <property type="evidence" value="ECO:0007669"/>
    <property type="project" value="InterPro"/>
</dbReference>
<dbReference type="InterPro" id="IPR039424">
    <property type="entry name" value="SBP_5"/>
</dbReference>
<evidence type="ECO:0000256" key="4">
    <source>
        <dbReference type="ARBA" id="ARBA00022729"/>
    </source>
</evidence>
<keyword evidence="3" id="KW-0813">Transport</keyword>
<evidence type="ECO:0000313" key="6">
    <source>
        <dbReference type="EMBL" id="QEN04825.1"/>
    </source>
</evidence>
<dbReference type="GO" id="GO:0030288">
    <property type="term" value="C:outer membrane-bounded periplasmic space"/>
    <property type="evidence" value="ECO:0007669"/>
    <property type="project" value="UniProtKB-ARBA"/>
</dbReference>
<dbReference type="Gene3D" id="3.40.190.10">
    <property type="entry name" value="Periplasmic binding protein-like II"/>
    <property type="match status" value="1"/>
</dbReference>
<dbReference type="PANTHER" id="PTHR30290">
    <property type="entry name" value="PERIPLASMIC BINDING COMPONENT OF ABC TRANSPORTER"/>
    <property type="match status" value="1"/>
</dbReference>